<dbReference type="EMBL" id="BOQT01000012">
    <property type="protein sequence ID" value="GIN21987.1"/>
    <property type="molecule type" value="Genomic_DNA"/>
</dbReference>
<keyword evidence="2" id="KW-1185">Reference proteome</keyword>
<accession>A0ABQ4K8C8</accession>
<reference evidence="1 2" key="1">
    <citation type="submission" date="2021-03" db="EMBL/GenBank/DDBJ databases">
        <title>Antimicrobial resistance genes in bacteria isolated from Japanese honey, and their potential for conferring macrolide and lincosamide resistance in the American foulbrood pathogen Paenibacillus larvae.</title>
        <authorList>
            <person name="Okamoto M."/>
            <person name="Kumagai M."/>
            <person name="Kanamori H."/>
            <person name="Takamatsu D."/>
        </authorList>
    </citation>
    <scope>NUCLEOTIDE SEQUENCE [LARGE SCALE GENOMIC DNA]</scope>
    <source>
        <strain evidence="1 2">J1TS3</strain>
    </source>
</reference>
<protein>
    <submittedName>
        <fullName evidence="1">Uncharacterized protein</fullName>
    </submittedName>
</protein>
<proteinExistence type="predicted"/>
<name>A0ABQ4K8C8_9BACI</name>
<evidence type="ECO:0000313" key="1">
    <source>
        <dbReference type="EMBL" id="GIN21987.1"/>
    </source>
</evidence>
<comment type="caution">
    <text evidence="1">The sequence shown here is derived from an EMBL/GenBank/DDBJ whole genome shotgun (WGS) entry which is preliminary data.</text>
</comment>
<evidence type="ECO:0000313" key="2">
    <source>
        <dbReference type="Proteomes" id="UP000680279"/>
    </source>
</evidence>
<gene>
    <name evidence="1" type="ORF">J1TS3_31210</name>
</gene>
<dbReference type="Proteomes" id="UP000680279">
    <property type="component" value="Unassembled WGS sequence"/>
</dbReference>
<sequence length="58" mass="6561">MIEPNGHSLESKEKYVEIDNDNNINKKTSVLKDHKGGLLSGNKLYTKPSKAQFLSMRN</sequence>
<organism evidence="1 2">
    <name type="scientific">Siminovitchia fordii</name>
    <dbReference type="NCBI Taxonomy" id="254759"/>
    <lineage>
        <taxon>Bacteria</taxon>
        <taxon>Bacillati</taxon>
        <taxon>Bacillota</taxon>
        <taxon>Bacilli</taxon>
        <taxon>Bacillales</taxon>
        <taxon>Bacillaceae</taxon>
        <taxon>Siminovitchia</taxon>
    </lineage>
</organism>